<sequence>MRPSGTPRAVLALRGTLLKDPTIRRDIEDDLRFLAWESLKSSVRFSTTLEALKLIVEKYGRNPNVHAKAADDSNKENTNPSHGQAAAKLFVMSKGKQKFLDAHGLVQWWSDDVELQLTLHNSKLISGQIVIVYPPPDTNSRKGSITISALCLC</sequence>
<dbReference type="PANTHER" id="PTHR31479:SF3">
    <property type="entry name" value="ALPHA_BETA-HYDROLASES SUPERFAMILY PROTEIN"/>
    <property type="match status" value="1"/>
</dbReference>
<protein>
    <submittedName>
        <fullName evidence="1">Uncharacterized protein</fullName>
    </submittedName>
</protein>
<gene>
    <name evidence="1" type="ORF">IFM89_012438</name>
</gene>
<comment type="caution">
    <text evidence="1">The sequence shown here is derived from an EMBL/GenBank/DDBJ whole genome shotgun (WGS) entry which is preliminary data.</text>
</comment>
<accession>A0A835I9B8</accession>
<dbReference type="PANTHER" id="PTHR31479">
    <property type="entry name" value="ALPHA/BETA-HYDROLASES SUPERFAMILY PROTEIN"/>
    <property type="match status" value="1"/>
</dbReference>
<dbReference type="AlphaFoldDB" id="A0A835I9B8"/>
<name>A0A835I9B8_9MAGN</name>
<evidence type="ECO:0000313" key="2">
    <source>
        <dbReference type="Proteomes" id="UP000631114"/>
    </source>
</evidence>
<evidence type="ECO:0000313" key="1">
    <source>
        <dbReference type="EMBL" id="KAF9613890.1"/>
    </source>
</evidence>
<dbReference type="EMBL" id="JADFTS010000003">
    <property type="protein sequence ID" value="KAF9613890.1"/>
    <property type="molecule type" value="Genomic_DNA"/>
</dbReference>
<organism evidence="1 2">
    <name type="scientific">Coptis chinensis</name>
    <dbReference type="NCBI Taxonomy" id="261450"/>
    <lineage>
        <taxon>Eukaryota</taxon>
        <taxon>Viridiplantae</taxon>
        <taxon>Streptophyta</taxon>
        <taxon>Embryophyta</taxon>
        <taxon>Tracheophyta</taxon>
        <taxon>Spermatophyta</taxon>
        <taxon>Magnoliopsida</taxon>
        <taxon>Ranunculales</taxon>
        <taxon>Ranunculaceae</taxon>
        <taxon>Coptidoideae</taxon>
        <taxon>Coptis</taxon>
    </lineage>
</organism>
<dbReference type="Proteomes" id="UP000631114">
    <property type="component" value="Unassembled WGS sequence"/>
</dbReference>
<keyword evidence="2" id="KW-1185">Reference proteome</keyword>
<proteinExistence type="predicted"/>
<reference evidence="1 2" key="1">
    <citation type="submission" date="2020-10" db="EMBL/GenBank/DDBJ databases">
        <title>The Coptis chinensis genome and diversification of protoberbering-type alkaloids.</title>
        <authorList>
            <person name="Wang B."/>
            <person name="Shu S."/>
            <person name="Song C."/>
            <person name="Liu Y."/>
        </authorList>
    </citation>
    <scope>NUCLEOTIDE SEQUENCE [LARGE SCALE GENOMIC DNA]</scope>
    <source>
        <strain evidence="1">HL-2020</strain>
        <tissue evidence="1">Leaf</tissue>
    </source>
</reference>